<feature type="domain" description="MgtC/SapB/SrpB/YhiD N-terminal" evidence="2">
    <location>
        <begin position="16"/>
        <end position="136"/>
    </location>
</feature>
<feature type="transmembrane region" description="Helical" evidence="1">
    <location>
        <begin position="97"/>
        <end position="128"/>
    </location>
</feature>
<dbReference type="STRING" id="452662.SJA_C1-26000"/>
<evidence type="ECO:0000259" key="3">
    <source>
        <dbReference type="Pfam" id="PF13194"/>
    </source>
</evidence>
<dbReference type="RefSeq" id="WP_013040787.1">
    <property type="nucleotide sequence ID" value="NC_014006.1"/>
</dbReference>
<feature type="transmembrane region" description="Helical" evidence="1">
    <location>
        <begin position="12"/>
        <end position="28"/>
    </location>
</feature>
<keyword evidence="5" id="KW-1185">Reference proteome</keyword>
<dbReference type="AlphaFoldDB" id="D4Z4A2"/>
<reference evidence="4 5" key="1">
    <citation type="journal article" date="2010" name="J. Bacteriol.">
        <title>Complete genome sequence of the representative gamma-hexachlorocyclohexane-degrading bacterium Sphingobium japonicum UT26.</title>
        <authorList>
            <person name="Nagata Y."/>
            <person name="Ohtsubo Y."/>
            <person name="Endo R."/>
            <person name="Ichikawa N."/>
            <person name="Ankai A."/>
            <person name="Oguchi A."/>
            <person name="Fukui S."/>
            <person name="Fujita N."/>
            <person name="Tsuda M."/>
        </authorList>
    </citation>
    <scope>NUCLEOTIDE SEQUENCE [LARGE SCALE GENOMIC DNA]</scope>
    <source>
        <strain evidence="5">DSM 16413 / CCM 7287 / MTCC 6362 / UT26 / NBRC 101211 / UT26S</strain>
    </source>
</reference>
<dbReference type="Pfam" id="PF13194">
    <property type="entry name" value="DUF4010"/>
    <property type="match status" value="1"/>
</dbReference>
<feature type="transmembrane region" description="Helical" evidence="1">
    <location>
        <begin position="308"/>
        <end position="327"/>
    </location>
</feature>
<proteinExistence type="predicted"/>
<dbReference type="KEGG" id="sjp:SJA_C1-26000"/>
<feature type="domain" description="DUF4010" evidence="3">
    <location>
        <begin position="184"/>
        <end position="390"/>
    </location>
</feature>
<feature type="transmembrane region" description="Helical" evidence="1">
    <location>
        <begin position="206"/>
        <end position="226"/>
    </location>
</feature>
<evidence type="ECO:0008006" key="6">
    <source>
        <dbReference type="Google" id="ProtNLM"/>
    </source>
</evidence>
<evidence type="ECO:0000313" key="5">
    <source>
        <dbReference type="Proteomes" id="UP000007753"/>
    </source>
</evidence>
<feature type="transmembrane region" description="Helical" evidence="1">
    <location>
        <begin position="149"/>
        <end position="167"/>
    </location>
</feature>
<dbReference type="EMBL" id="AP010803">
    <property type="protein sequence ID" value="BAI97434.1"/>
    <property type="molecule type" value="Genomic_DNA"/>
</dbReference>
<feature type="transmembrane region" description="Helical" evidence="1">
    <location>
        <begin position="269"/>
        <end position="288"/>
    </location>
</feature>
<dbReference type="PANTHER" id="PTHR39084">
    <property type="entry name" value="MEMBRANE PROTEIN-RELATED"/>
    <property type="match status" value="1"/>
</dbReference>
<keyword evidence="1" id="KW-0472">Membrane</keyword>
<dbReference type="Pfam" id="PF02308">
    <property type="entry name" value="MgtC"/>
    <property type="match status" value="1"/>
</dbReference>
<name>D4Z4A2_SPHIU</name>
<feature type="transmembrane region" description="Helical" evidence="1">
    <location>
        <begin position="49"/>
        <end position="77"/>
    </location>
</feature>
<feature type="transmembrane region" description="Helical" evidence="1">
    <location>
        <begin position="334"/>
        <end position="357"/>
    </location>
</feature>
<evidence type="ECO:0000259" key="2">
    <source>
        <dbReference type="Pfam" id="PF02308"/>
    </source>
</evidence>
<feature type="transmembrane region" description="Helical" evidence="1">
    <location>
        <begin position="238"/>
        <end position="262"/>
    </location>
</feature>
<dbReference type="InterPro" id="IPR025105">
    <property type="entry name" value="DUF4010"/>
</dbReference>
<feature type="transmembrane region" description="Helical" evidence="1">
    <location>
        <begin position="179"/>
        <end position="197"/>
    </location>
</feature>
<dbReference type="eggNOG" id="COG3174">
    <property type="taxonomic scope" value="Bacteria"/>
</dbReference>
<organism evidence="4 5">
    <name type="scientific">Sphingobium indicum (strain DSM 16413 / CCM 7287 / MTCC 6362 / UT26 / NBRC 101211 / UT26S)</name>
    <name type="common">Sphingobium japonicum</name>
    <dbReference type="NCBI Taxonomy" id="452662"/>
    <lineage>
        <taxon>Bacteria</taxon>
        <taxon>Pseudomonadati</taxon>
        <taxon>Pseudomonadota</taxon>
        <taxon>Alphaproteobacteria</taxon>
        <taxon>Sphingomonadales</taxon>
        <taxon>Sphingomonadaceae</taxon>
        <taxon>Sphingobium</taxon>
    </lineage>
</organism>
<keyword evidence="1" id="KW-1133">Transmembrane helix</keyword>
<feature type="transmembrane region" description="Helical" evidence="1">
    <location>
        <begin position="398"/>
        <end position="419"/>
    </location>
</feature>
<evidence type="ECO:0000313" key="4">
    <source>
        <dbReference type="EMBL" id="BAI97434.1"/>
    </source>
</evidence>
<dbReference type="Proteomes" id="UP000007753">
    <property type="component" value="Chromosome 1"/>
</dbReference>
<dbReference type="PANTHER" id="PTHR39084:SF1">
    <property type="entry name" value="DUF4010 DOMAIN-CONTAINING PROTEIN"/>
    <property type="match status" value="1"/>
</dbReference>
<sequence length="421" mass="43734">MTAGVNPAIIQPYLPLLAAMAIGLLIGMQRGWAQRSFGAGRRVAGFRTFGLVGLIGGIGGLVPDMVAAALVIGVAAVMTAGYIRSADQDHLSATTTLAGVLTFAASFCATRLSPSLGLAIGGATFAILSARQSLHTLLKGMDDQEIEGVSRFLLVALVILPLLPDRAMGPYEAWNPRDIWLVVVFVTGLSFAGYALSRRLGQDRSILLVALTGAIVSSTAVTAEYARRLRDEPALRGPLAAGIAIASIVMFVRVQLLTLALIPRALPNLALTMAPATLISVSFAILAFRRHRGDGAKVNISNPLGFGPALMLAAMVIVLSLVARWALHRFGEQGMAIVLTLTGISDVDAAVITMSGLPAAMLNDQTAGLSLACAVLANTFAKAVMTVVIGWGHGGVRASIPLFAALATAAASILAWAILPW</sequence>
<feature type="transmembrane region" description="Helical" evidence="1">
    <location>
        <begin position="369"/>
        <end position="391"/>
    </location>
</feature>
<accession>D4Z4A2</accession>
<evidence type="ECO:0000256" key="1">
    <source>
        <dbReference type="SAM" id="Phobius"/>
    </source>
</evidence>
<protein>
    <recommendedName>
        <fullName evidence="6">DUF4010 domain-containing protein</fullName>
    </recommendedName>
</protein>
<dbReference type="HOGENOM" id="CLU_036781_1_1_5"/>
<keyword evidence="1" id="KW-0812">Transmembrane</keyword>
<dbReference type="GeneID" id="29274161"/>
<dbReference type="InterPro" id="IPR049177">
    <property type="entry name" value="MgtC_SapB_SrpB_YhiD_N"/>
</dbReference>
<gene>
    <name evidence="4" type="ordered locus">SJA_C1-26000</name>
</gene>